<dbReference type="RefSeq" id="XP_003049308.1">
    <property type="nucleotide sequence ID" value="XM_003049262.1"/>
</dbReference>
<evidence type="ECO:0000259" key="1">
    <source>
        <dbReference type="Pfam" id="PF06985"/>
    </source>
</evidence>
<dbReference type="Pfam" id="PF06985">
    <property type="entry name" value="HET"/>
    <property type="match status" value="1"/>
</dbReference>
<dbReference type="eggNOG" id="KOG0504">
    <property type="taxonomic scope" value="Eukaryota"/>
</dbReference>
<proteinExistence type="predicted"/>
<keyword evidence="3" id="KW-1185">Reference proteome</keyword>
<dbReference type="Proteomes" id="UP000005206">
    <property type="component" value="Chromosome 7"/>
</dbReference>
<dbReference type="GeneID" id="9676954"/>
<protein>
    <recommendedName>
        <fullName evidence="1">Heterokaryon incompatibility domain-containing protein</fullName>
    </recommendedName>
</protein>
<feature type="domain" description="Heterokaryon incompatibility" evidence="1">
    <location>
        <begin position="211"/>
        <end position="348"/>
    </location>
</feature>
<evidence type="ECO:0000313" key="2">
    <source>
        <dbReference type="EMBL" id="EEU43595.1"/>
    </source>
</evidence>
<dbReference type="OrthoDB" id="5428863at2759"/>
<reference evidence="2 3" key="1">
    <citation type="journal article" date="2009" name="PLoS Genet.">
        <title>The genome of Nectria haematococca: contribution of supernumerary chromosomes to gene expansion.</title>
        <authorList>
            <person name="Coleman J.J."/>
            <person name="Rounsley S.D."/>
            <person name="Rodriguez-Carres M."/>
            <person name="Kuo A."/>
            <person name="Wasmann C.C."/>
            <person name="Grimwood J."/>
            <person name="Schmutz J."/>
            <person name="Taga M."/>
            <person name="White G.J."/>
            <person name="Zhou S."/>
            <person name="Schwartz D.C."/>
            <person name="Freitag M."/>
            <person name="Ma L.J."/>
            <person name="Danchin E.G."/>
            <person name="Henrissat B."/>
            <person name="Coutinho P.M."/>
            <person name="Nelson D.R."/>
            <person name="Straney D."/>
            <person name="Napoli C.A."/>
            <person name="Barker B.M."/>
            <person name="Gribskov M."/>
            <person name="Rep M."/>
            <person name="Kroken S."/>
            <person name="Molnar I."/>
            <person name="Rensing C."/>
            <person name="Kennell J.C."/>
            <person name="Zamora J."/>
            <person name="Farman M.L."/>
            <person name="Selker E.U."/>
            <person name="Salamov A."/>
            <person name="Shapiro H."/>
            <person name="Pangilinan J."/>
            <person name="Lindquist E."/>
            <person name="Lamers C."/>
            <person name="Grigoriev I.V."/>
            <person name="Geiser D.M."/>
            <person name="Covert S.F."/>
            <person name="Temporini E."/>
            <person name="Vanetten H.D."/>
        </authorList>
    </citation>
    <scope>NUCLEOTIDE SEQUENCE [LARGE SCALE GENOMIC DNA]</scope>
    <source>
        <strain evidence="3">ATCC MYA-4622 / CBS 123669 / FGSC 9596 / NRRL 45880 / 77-13-4</strain>
    </source>
</reference>
<dbReference type="AlphaFoldDB" id="C7YXI7"/>
<dbReference type="STRING" id="660122.C7YXI7"/>
<dbReference type="PANTHER" id="PTHR33112">
    <property type="entry name" value="DOMAIN PROTEIN, PUTATIVE-RELATED"/>
    <property type="match status" value="1"/>
</dbReference>
<dbReference type="KEGG" id="nhe:NECHADRAFT_82543"/>
<dbReference type="EMBL" id="GG698902">
    <property type="protein sequence ID" value="EEU43595.1"/>
    <property type="molecule type" value="Genomic_DNA"/>
</dbReference>
<organism evidence="2 3">
    <name type="scientific">Fusarium vanettenii (strain ATCC MYA-4622 / CBS 123669 / FGSC 9596 / NRRL 45880 / 77-13-4)</name>
    <name type="common">Fusarium solani subsp. pisi</name>
    <dbReference type="NCBI Taxonomy" id="660122"/>
    <lineage>
        <taxon>Eukaryota</taxon>
        <taxon>Fungi</taxon>
        <taxon>Dikarya</taxon>
        <taxon>Ascomycota</taxon>
        <taxon>Pezizomycotina</taxon>
        <taxon>Sordariomycetes</taxon>
        <taxon>Hypocreomycetidae</taxon>
        <taxon>Hypocreales</taxon>
        <taxon>Nectriaceae</taxon>
        <taxon>Fusarium</taxon>
        <taxon>Fusarium solani species complex</taxon>
        <taxon>Fusarium vanettenii</taxon>
    </lineage>
</organism>
<evidence type="ECO:0000313" key="3">
    <source>
        <dbReference type="Proteomes" id="UP000005206"/>
    </source>
</evidence>
<name>C7YXI7_FUSV7</name>
<accession>C7YXI7</accession>
<dbReference type="OMA" id="HSTHYER"/>
<dbReference type="InterPro" id="IPR010730">
    <property type="entry name" value="HET"/>
</dbReference>
<sequence length="703" mass="79274">MQPLPPAASFNSSIFDLGPHLQTYTSPTTVSSQSCYSFTVPAPLVKGDEELPDVAADLCPQCASIDLYALMHEGKPGSRNSSVSLRIEISSPCPLCQFFIATVASNKLFPANPDHELEFELKPLESQWAFSDYFYDALKSWSQVVDPTFSLRRLEPGRIDFSSIRGWLSYCKAHHKDFCGILRGYPRQLSCLKVIECETGAIIKLPEDCEFAALSYVWGQQCDEQSTASRAGFLPPHVPKTISDAIQVTIRLNIQYLWVDQYCINQKDQTELGEQIGIMDIVYQLATVTLIAACGEDASFGLPGVSSILRDKQPASKINGRTWVAAQITLENRIIGSKWWSRAWTYQEGFFSRRRLFFTETEIFFECNTICTQEGLTYDLHHLSEIVGNRKRSLFHGAFGFSQGIWMNISPSPLWRGAIPWRPDEAEFPGYFDAVFTDTLLWRLRGPSHRRPGFPSWSWTGWLGPLREFDAWMIEVRGLTMGVKVFLQKNDGTWKRISESVVAEIDAGNVSGTVPYSPILRIETWVVQVTFKYLPNNDFQSLQDLLGTTFGKVVYYVVLPMTDPDSSPGSHPTGYWPLIPTIAVDGNDELHQELCEETFDCLLFSPRAQHGLVVRKVRDVSERLGYLNIKPFIMKNDGPSESEPSLEYYTSAKRFTDYLPMTTKTVMLGPALDGLTEPEDRRITTNTDSFPNPDSPAVIHVVR</sequence>
<dbReference type="VEuPathDB" id="FungiDB:NECHADRAFT_82543"/>
<dbReference type="HOGENOM" id="CLU_002639_4_0_1"/>
<gene>
    <name evidence="2" type="ORF">NECHADRAFT_82543</name>
</gene>
<dbReference type="InParanoid" id="C7YXI7"/>
<dbReference type="PANTHER" id="PTHR33112:SF1">
    <property type="entry name" value="HETEROKARYON INCOMPATIBILITY DOMAIN-CONTAINING PROTEIN"/>
    <property type="match status" value="1"/>
</dbReference>